<comment type="caution">
    <text evidence="2">The sequence shown here is derived from an EMBL/GenBank/DDBJ whole genome shotgun (WGS) entry which is preliminary data.</text>
</comment>
<accession>A0AAI9USS6</accession>
<dbReference type="AlphaFoldDB" id="A0AAI9USS6"/>
<proteinExistence type="predicted"/>
<evidence type="ECO:0000256" key="1">
    <source>
        <dbReference type="SAM" id="MobiDB-lite"/>
    </source>
</evidence>
<dbReference type="Proteomes" id="UP001239795">
    <property type="component" value="Unassembled WGS sequence"/>
</dbReference>
<feature type="compositionally biased region" description="Basic and acidic residues" evidence="1">
    <location>
        <begin position="221"/>
        <end position="233"/>
    </location>
</feature>
<name>A0AAI9USS6_9PEZI</name>
<keyword evidence="3" id="KW-1185">Reference proteome</keyword>
<organism evidence="2 3">
    <name type="scientific">Colletotrichum melonis</name>
    <dbReference type="NCBI Taxonomy" id="1209925"/>
    <lineage>
        <taxon>Eukaryota</taxon>
        <taxon>Fungi</taxon>
        <taxon>Dikarya</taxon>
        <taxon>Ascomycota</taxon>
        <taxon>Pezizomycotina</taxon>
        <taxon>Sordariomycetes</taxon>
        <taxon>Hypocreomycetidae</taxon>
        <taxon>Glomerellales</taxon>
        <taxon>Glomerellaceae</taxon>
        <taxon>Colletotrichum</taxon>
        <taxon>Colletotrichum acutatum species complex</taxon>
    </lineage>
</organism>
<reference evidence="2 3" key="1">
    <citation type="submission" date="2016-10" db="EMBL/GenBank/DDBJ databases">
        <title>The genome sequence of Colletotrichum fioriniae PJ7.</title>
        <authorList>
            <person name="Baroncelli R."/>
        </authorList>
    </citation>
    <scope>NUCLEOTIDE SEQUENCE [LARGE SCALE GENOMIC DNA]</scope>
    <source>
        <strain evidence="2">Col 31</strain>
    </source>
</reference>
<dbReference type="EMBL" id="MLGG01000006">
    <property type="protein sequence ID" value="KAK1464071.1"/>
    <property type="molecule type" value="Genomic_DNA"/>
</dbReference>
<evidence type="ECO:0000313" key="2">
    <source>
        <dbReference type="EMBL" id="KAK1464071.1"/>
    </source>
</evidence>
<evidence type="ECO:0000313" key="3">
    <source>
        <dbReference type="Proteomes" id="UP001239795"/>
    </source>
</evidence>
<feature type="region of interest" description="Disordered" evidence="1">
    <location>
        <begin position="134"/>
        <end position="160"/>
    </location>
</feature>
<sequence>MPENFRVKATSKPHVQTRQTRITTHIATADSLDFPSEERAYAEQRNHSIKTEHSTGTQTTHCVHGTANPSDIILQQGKGKEAACTLYYCTSVTLYSKNAMIESKARAQEASVVKASNEWDIGDITLPPGLVTHPHLQGSSNRRNVTGRSTQPNGTIRHGGALGCSGLVVGSMREGVMPHPMASEQPTWMQQQQPQAARWAQAGVPTKQVHNPANAKAKVTQPEKARDSAHPEIKYSPSRPLRLRASSPFRPFSVRERECAGCVCAAYT</sequence>
<protein>
    <submittedName>
        <fullName evidence="2">Uncharacterized protein</fullName>
    </submittedName>
</protein>
<gene>
    <name evidence="2" type="ORF">CMEL01_12832</name>
</gene>
<feature type="compositionally biased region" description="Polar residues" evidence="1">
    <location>
        <begin position="137"/>
        <end position="154"/>
    </location>
</feature>
<feature type="region of interest" description="Disordered" evidence="1">
    <location>
        <begin position="205"/>
        <end position="238"/>
    </location>
</feature>